<evidence type="ECO:0000256" key="1">
    <source>
        <dbReference type="SAM" id="MobiDB-lite"/>
    </source>
</evidence>
<feature type="region of interest" description="Disordered" evidence="1">
    <location>
        <begin position="537"/>
        <end position="577"/>
    </location>
</feature>
<sequence>MEHSSGSAVVVGSKDELGGLLRRVTAVARGVSDDLRKPVDDEAARRLTAELDELAAAVRDLPRRRPWTGVVRAVGETADEVLAAVRDLLDPAEDPAGDVDRLAPRIAELEAAQALLDADPTSDLAALTGFTALASRMTGSTDPLVWDDRGWAAVEAAVGEPMPRLTGIGVQLLALGLPARVVFDEVSFDEAVRTAYTAFRSSPERLGALLADPNVRADLAEAHDHLMSGKVITAALRAVSAPDDPALPDLARGLADSLGRRLATVLEAVRSDTAYGTLRAEDTAAADTEGSADTVDQLIAAVEAVHAGYTGLIAAVAQDRADLSDPRGLDLLGLDVEATTEVGLRLWGWRVDSAAVDGAVLTVEAALPRDAKVVTAIGVVAPYLPAEVSTVVLTLTGHDDRRHRLAGPLGPWSAYSTPDSDKTVALVDVLGSLELDGAPAMPRTVHRRLVATWTAAEMKQDPPLAVPRLRRLRESARLVGDAELASAVTGVITVVRNGLQKVMLDPKSAKDLPKLVAWARTPAPDPAAFADTLDALATLQQTPATAPDPAPSTPDSSTSDSSAPDSSAPGATASDQT</sequence>
<evidence type="ECO:0000313" key="2">
    <source>
        <dbReference type="EMBL" id="PRY44908.1"/>
    </source>
</evidence>
<dbReference type="RefSeq" id="WP_106186484.1">
    <property type="nucleotide sequence ID" value="NZ_PVTF01000002.1"/>
</dbReference>
<protein>
    <submittedName>
        <fullName evidence="2">Uncharacterized protein</fullName>
    </submittedName>
</protein>
<reference evidence="2 3" key="1">
    <citation type="submission" date="2018-03" db="EMBL/GenBank/DDBJ databases">
        <title>Genomic Encyclopedia of Archaeal and Bacterial Type Strains, Phase II (KMG-II): from individual species to whole genera.</title>
        <authorList>
            <person name="Goeker M."/>
        </authorList>
    </citation>
    <scope>NUCLEOTIDE SEQUENCE [LARGE SCALE GENOMIC DNA]</scope>
    <source>
        <strain evidence="2 3">DSM 44720</strain>
    </source>
</reference>
<dbReference type="AlphaFoldDB" id="A0A2T0TH16"/>
<accession>A0A2T0TH16</accession>
<dbReference type="Proteomes" id="UP000239494">
    <property type="component" value="Unassembled WGS sequence"/>
</dbReference>
<keyword evidence="3" id="KW-1185">Reference proteome</keyword>
<gene>
    <name evidence="2" type="ORF">CLV43_102473</name>
</gene>
<proteinExistence type="predicted"/>
<name>A0A2T0TH16_9PSEU</name>
<dbReference type="EMBL" id="PVTF01000002">
    <property type="protein sequence ID" value="PRY44908.1"/>
    <property type="molecule type" value="Genomic_DNA"/>
</dbReference>
<feature type="compositionally biased region" description="Low complexity" evidence="1">
    <location>
        <begin position="553"/>
        <end position="577"/>
    </location>
</feature>
<evidence type="ECO:0000313" key="3">
    <source>
        <dbReference type="Proteomes" id="UP000239494"/>
    </source>
</evidence>
<organism evidence="2 3">
    <name type="scientific">Umezawaea tangerina</name>
    <dbReference type="NCBI Taxonomy" id="84725"/>
    <lineage>
        <taxon>Bacteria</taxon>
        <taxon>Bacillati</taxon>
        <taxon>Actinomycetota</taxon>
        <taxon>Actinomycetes</taxon>
        <taxon>Pseudonocardiales</taxon>
        <taxon>Pseudonocardiaceae</taxon>
        <taxon>Umezawaea</taxon>
    </lineage>
</organism>
<comment type="caution">
    <text evidence="2">The sequence shown here is derived from an EMBL/GenBank/DDBJ whole genome shotgun (WGS) entry which is preliminary data.</text>
</comment>